<protein>
    <submittedName>
        <fullName evidence="2">Uncharacterized protein</fullName>
    </submittedName>
</protein>
<dbReference type="Proteomes" id="UP000799428">
    <property type="component" value="Unassembled WGS sequence"/>
</dbReference>
<dbReference type="EMBL" id="MU005772">
    <property type="protein sequence ID" value="KAF2708128.1"/>
    <property type="molecule type" value="Genomic_DNA"/>
</dbReference>
<feature type="compositionally biased region" description="Polar residues" evidence="1">
    <location>
        <begin position="105"/>
        <end position="114"/>
    </location>
</feature>
<keyword evidence="3" id="KW-1185">Reference proteome</keyword>
<accession>A0A6G1K5P6</accession>
<dbReference type="AlphaFoldDB" id="A0A6G1K5P6"/>
<gene>
    <name evidence="2" type="ORF">K504DRAFT_503325</name>
</gene>
<proteinExistence type="predicted"/>
<evidence type="ECO:0000313" key="3">
    <source>
        <dbReference type="Proteomes" id="UP000799428"/>
    </source>
</evidence>
<feature type="region of interest" description="Disordered" evidence="1">
    <location>
        <begin position="96"/>
        <end position="116"/>
    </location>
</feature>
<organism evidence="2 3">
    <name type="scientific">Pleomassaria siparia CBS 279.74</name>
    <dbReference type="NCBI Taxonomy" id="1314801"/>
    <lineage>
        <taxon>Eukaryota</taxon>
        <taxon>Fungi</taxon>
        <taxon>Dikarya</taxon>
        <taxon>Ascomycota</taxon>
        <taxon>Pezizomycotina</taxon>
        <taxon>Dothideomycetes</taxon>
        <taxon>Pleosporomycetidae</taxon>
        <taxon>Pleosporales</taxon>
        <taxon>Pleomassariaceae</taxon>
        <taxon>Pleomassaria</taxon>
    </lineage>
</organism>
<evidence type="ECO:0000256" key="1">
    <source>
        <dbReference type="SAM" id="MobiDB-lite"/>
    </source>
</evidence>
<name>A0A6G1K5P6_9PLEO</name>
<sequence length="435" mass="49563">MLDFSLNLGELSDGYSASESVGTTNISTSLYARSGKGKTYSKKMNGPEDHLSTVSNRILAILARDSDMSFNEASLDKCYPRVQEAHASVMAACRKTSKDNRKQQESSGQASFYSLRSLDHSEEDDHGVQKRILEQLSRLQEFQTDFQICFGGMNSRTKDDCLPHAARETSEFSCEFDVFIYGSTVDPTNPDPDGVRRITRKLTANNKLFDPINEDTVYLILVCSYNILAVCYGPMTMVMWLRKSCGKTDTDANNKKHRWSKNFDFSLYDQFPTQTRLRTNDLGGLALLIHDQAVEDEARALWKEQQLFDLYSAYASEESHKYRWGTEIHTLHQEYTRPLYMDVDALKQVGAAVMVYHVKGDPEPKMMDSNILEGFEDNKTNPTTWLKRAIDFQAKAIEPISLSLKCLSQALRNYSPNERSKSSSTMIWMRWTPHP</sequence>
<reference evidence="2" key="1">
    <citation type="journal article" date="2020" name="Stud. Mycol.">
        <title>101 Dothideomycetes genomes: a test case for predicting lifestyles and emergence of pathogens.</title>
        <authorList>
            <person name="Haridas S."/>
            <person name="Albert R."/>
            <person name="Binder M."/>
            <person name="Bloem J."/>
            <person name="Labutti K."/>
            <person name="Salamov A."/>
            <person name="Andreopoulos B."/>
            <person name="Baker S."/>
            <person name="Barry K."/>
            <person name="Bills G."/>
            <person name="Bluhm B."/>
            <person name="Cannon C."/>
            <person name="Castanera R."/>
            <person name="Culley D."/>
            <person name="Daum C."/>
            <person name="Ezra D."/>
            <person name="Gonzalez J."/>
            <person name="Henrissat B."/>
            <person name="Kuo A."/>
            <person name="Liang C."/>
            <person name="Lipzen A."/>
            <person name="Lutzoni F."/>
            <person name="Magnuson J."/>
            <person name="Mondo S."/>
            <person name="Nolan M."/>
            <person name="Ohm R."/>
            <person name="Pangilinan J."/>
            <person name="Park H.-J."/>
            <person name="Ramirez L."/>
            <person name="Alfaro M."/>
            <person name="Sun H."/>
            <person name="Tritt A."/>
            <person name="Yoshinaga Y."/>
            <person name="Zwiers L.-H."/>
            <person name="Turgeon B."/>
            <person name="Goodwin S."/>
            <person name="Spatafora J."/>
            <person name="Crous P."/>
            <person name="Grigoriev I."/>
        </authorList>
    </citation>
    <scope>NUCLEOTIDE SEQUENCE</scope>
    <source>
        <strain evidence="2">CBS 279.74</strain>
    </source>
</reference>
<evidence type="ECO:0000313" key="2">
    <source>
        <dbReference type="EMBL" id="KAF2708128.1"/>
    </source>
</evidence>
<dbReference type="OrthoDB" id="5394557at2759"/>